<dbReference type="EMBL" id="JAMLJN010000004">
    <property type="protein sequence ID" value="MCL9769951.1"/>
    <property type="molecule type" value="Genomic_DNA"/>
</dbReference>
<dbReference type="RefSeq" id="WP_250581428.1">
    <property type="nucleotide sequence ID" value="NZ_JAMLJN010000004.1"/>
</dbReference>
<reference evidence="2 3" key="1">
    <citation type="submission" date="2022-05" db="EMBL/GenBank/DDBJ databases">
        <title>Flavobacterium sp., isolated from activated sludge.</title>
        <authorList>
            <person name="Ran Q."/>
        </authorList>
    </citation>
    <scope>NUCLEOTIDE SEQUENCE [LARGE SCALE GENOMIC DNA]</scope>
    <source>
        <strain evidence="2 3">HXWNR69</strain>
    </source>
</reference>
<evidence type="ECO:0000313" key="3">
    <source>
        <dbReference type="Proteomes" id="UP001203342"/>
    </source>
</evidence>
<comment type="caution">
    <text evidence="2">The sequence shown here is derived from an EMBL/GenBank/DDBJ whole genome shotgun (WGS) entry which is preliminary data.</text>
</comment>
<sequence>MRKLALIVGLLIVTTTISTAQNKSKFDSWPAIKEFHKVMSQTFHPSEEGNLEPIKKHSSEMMEKASILLKSEIPNEFSSPKIKDAVERLANDSKKLHQLVINNKSDKEITEALSKLHDIFHEIVGLCTNEEHH</sequence>
<proteinExistence type="predicted"/>
<evidence type="ECO:0000313" key="2">
    <source>
        <dbReference type="EMBL" id="MCL9769951.1"/>
    </source>
</evidence>
<protein>
    <submittedName>
        <fullName evidence="2">Uncharacterized protein</fullName>
    </submittedName>
</protein>
<keyword evidence="3" id="KW-1185">Reference proteome</keyword>
<gene>
    <name evidence="2" type="ORF">NAT47_05935</name>
</gene>
<feature type="chain" id="PRO_5046746114" evidence="1">
    <location>
        <begin position="21"/>
        <end position="133"/>
    </location>
</feature>
<organism evidence="2 3">
    <name type="scientific">Flavobacterium fragile</name>
    <dbReference type="NCBI Taxonomy" id="2949085"/>
    <lineage>
        <taxon>Bacteria</taxon>
        <taxon>Pseudomonadati</taxon>
        <taxon>Bacteroidota</taxon>
        <taxon>Flavobacteriia</taxon>
        <taxon>Flavobacteriales</taxon>
        <taxon>Flavobacteriaceae</taxon>
        <taxon>Flavobacterium</taxon>
    </lineage>
</organism>
<dbReference type="Proteomes" id="UP001203342">
    <property type="component" value="Unassembled WGS sequence"/>
</dbReference>
<evidence type="ECO:0000256" key="1">
    <source>
        <dbReference type="SAM" id="SignalP"/>
    </source>
</evidence>
<keyword evidence="1" id="KW-0732">Signal</keyword>
<accession>A0ABT0TH95</accession>
<name>A0ABT0TH95_9FLAO</name>
<feature type="signal peptide" evidence="1">
    <location>
        <begin position="1"/>
        <end position="20"/>
    </location>
</feature>